<name>A0A3N4IF35_ASCIM</name>
<organism evidence="2 3">
    <name type="scientific">Ascobolus immersus RN42</name>
    <dbReference type="NCBI Taxonomy" id="1160509"/>
    <lineage>
        <taxon>Eukaryota</taxon>
        <taxon>Fungi</taxon>
        <taxon>Dikarya</taxon>
        <taxon>Ascomycota</taxon>
        <taxon>Pezizomycotina</taxon>
        <taxon>Pezizomycetes</taxon>
        <taxon>Pezizales</taxon>
        <taxon>Ascobolaceae</taxon>
        <taxon>Ascobolus</taxon>
    </lineage>
</organism>
<dbReference type="Proteomes" id="UP000275078">
    <property type="component" value="Unassembled WGS sequence"/>
</dbReference>
<evidence type="ECO:0000256" key="1">
    <source>
        <dbReference type="SAM" id="MobiDB-lite"/>
    </source>
</evidence>
<protein>
    <submittedName>
        <fullName evidence="2">Uncharacterized protein</fullName>
    </submittedName>
</protein>
<feature type="region of interest" description="Disordered" evidence="1">
    <location>
        <begin position="43"/>
        <end position="91"/>
    </location>
</feature>
<dbReference type="AlphaFoldDB" id="A0A3N4IF35"/>
<feature type="region of interest" description="Disordered" evidence="1">
    <location>
        <begin position="104"/>
        <end position="124"/>
    </location>
</feature>
<feature type="region of interest" description="Disordered" evidence="1">
    <location>
        <begin position="1"/>
        <end position="27"/>
    </location>
</feature>
<evidence type="ECO:0000313" key="3">
    <source>
        <dbReference type="Proteomes" id="UP000275078"/>
    </source>
</evidence>
<reference evidence="2 3" key="1">
    <citation type="journal article" date="2018" name="Nat. Ecol. Evol.">
        <title>Pezizomycetes genomes reveal the molecular basis of ectomycorrhizal truffle lifestyle.</title>
        <authorList>
            <person name="Murat C."/>
            <person name="Payen T."/>
            <person name="Noel B."/>
            <person name="Kuo A."/>
            <person name="Morin E."/>
            <person name="Chen J."/>
            <person name="Kohler A."/>
            <person name="Krizsan K."/>
            <person name="Balestrini R."/>
            <person name="Da Silva C."/>
            <person name="Montanini B."/>
            <person name="Hainaut M."/>
            <person name="Levati E."/>
            <person name="Barry K.W."/>
            <person name="Belfiori B."/>
            <person name="Cichocki N."/>
            <person name="Clum A."/>
            <person name="Dockter R.B."/>
            <person name="Fauchery L."/>
            <person name="Guy J."/>
            <person name="Iotti M."/>
            <person name="Le Tacon F."/>
            <person name="Lindquist E.A."/>
            <person name="Lipzen A."/>
            <person name="Malagnac F."/>
            <person name="Mello A."/>
            <person name="Molinier V."/>
            <person name="Miyauchi S."/>
            <person name="Poulain J."/>
            <person name="Riccioni C."/>
            <person name="Rubini A."/>
            <person name="Sitrit Y."/>
            <person name="Splivallo R."/>
            <person name="Traeger S."/>
            <person name="Wang M."/>
            <person name="Zifcakova L."/>
            <person name="Wipf D."/>
            <person name="Zambonelli A."/>
            <person name="Paolocci F."/>
            <person name="Nowrousian M."/>
            <person name="Ottonello S."/>
            <person name="Baldrian P."/>
            <person name="Spatafora J.W."/>
            <person name="Henrissat B."/>
            <person name="Nagy L.G."/>
            <person name="Aury J.M."/>
            <person name="Wincker P."/>
            <person name="Grigoriev I.V."/>
            <person name="Bonfante P."/>
            <person name="Martin F.M."/>
        </authorList>
    </citation>
    <scope>NUCLEOTIDE SEQUENCE [LARGE SCALE GENOMIC DNA]</scope>
    <source>
        <strain evidence="2 3">RN42</strain>
    </source>
</reference>
<evidence type="ECO:0000313" key="2">
    <source>
        <dbReference type="EMBL" id="RPA84216.1"/>
    </source>
</evidence>
<feature type="compositionally biased region" description="Polar residues" evidence="1">
    <location>
        <begin position="8"/>
        <end position="24"/>
    </location>
</feature>
<sequence>MTKKTTRTSHTPILTKATSQGRSRSVTRRIQKRAATQAITQPYHCRAQHSDGRKTNRAQYPRRRNNLGNSFTDPISVYTMEPSPKAPPKIPRIKTDFLKVQRARGASQATIPQVETAKEFNEKG</sequence>
<dbReference type="EMBL" id="ML119660">
    <property type="protein sequence ID" value="RPA84216.1"/>
    <property type="molecule type" value="Genomic_DNA"/>
</dbReference>
<accession>A0A3N4IF35</accession>
<keyword evidence="3" id="KW-1185">Reference proteome</keyword>
<gene>
    <name evidence="2" type="ORF">BJ508DRAFT_304036</name>
</gene>
<proteinExistence type="predicted"/>